<dbReference type="PANTHER" id="PTHR47992">
    <property type="entry name" value="PROTEIN PHOSPHATASE"/>
    <property type="match status" value="1"/>
</dbReference>
<organism evidence="2 3">
    <name type="scientific">Pseudobythopirellula maris</name>
    <dbReference type="NCBI Taxonomy" id="2527991"/>
    <lineage>
        <taxon>Bacteria</taxon>
        <taxon>Pseudomonadati</taxon>
        <taxon>Planctomycetota</taxon>
        <taxon>Planctomycetia</taxon>
        <taxon>Pirellulales</taxon>
        <taxon>Lacipirellulaceae</taxon>
        <taxon>Pseudobythopirellula</taxon>
    </lineage>
</organism>
<dbReference type="Pfam" id="PF13672">
    <property type="entry name" value="PP2C_2"/>
    <property type="match status" value="1"/>
</dbReference>
<dbReference type="RefSeq" id="WP_146403127.1">
    <property type="nucleotide sequence ID" value="NZ_SJPQ01000004.1"/>
</dbReference>
<dbReference type="InterPro" id="IPR001932">
    <property type="entry name" value="PPM-type_phosphatase-like_dom"/>
</dbReference>
<protein>
    <recommendedName>
        <fullName evidence="1">PPM-type phosphatase domain-containing protein</fullName>
    </recommendedName>
</protein>
<dbReference type="CDD" id="cd00143">
    <property type="entry name" value="PP2Cc"/>
    <property type="match status" value="1"/>
</dbReference>
<dbReference type="SMART" id="SM00332">
    <property type="entry name" value="PP2Cc"/>
    <property type="match status" value="1"/>
</dbReference>
<comment type="caution">
    <text evidence="2">The sequence shown here is derived from an EMBL/GenBank/DDBJ whole genome shotgun (WGS) entry which is preliminary data.</text>
</comment>
<dbReference type="PROSITE" id="PS51746">
    <property type="entry name" value="PPM_2"/>
    <property type="match status" value="1"/>
</dbReference>
<dbReference type="InterPro" id="IPR036457">
    <property type="entry name" value="PPM-type-like_dom_sf"/>
</dbReference>
<dbReference type="GO" id="GO:0004722">
    <property type="term" value="F:protein serine/threonine phosphatase activity"/>
    <property type="evidence" value="ECO:0007669"/>
    <property type="project" value="InterPro"/>
</dbReference>
<evidence type="ECO:0000259" key="1">
    <source>
        <dbReference type="PROSITE" id="PS51746"/>
    </source>
</evidence>
<dbReference type="Gene3D" id="3.60.40.10">
    <property type="entry name" value="PPM-type phosphatase domain"/>
    <property type="match status" value="1"/>
</dbReference>
<name>A0A5C5ZIF8_9BACT</name>
<proteinExistence type="predicted"/>
<reference evidence="2 3" key="1">
    <citation type="submission" date="2019-02" db="EMBL/GenBank/DDBJ databases">
        <title>Deep-cultivation of Planctomycetes and their phenomic and genomic characterization uncovers novel biology.</title>
        <authorList>
            <person name="Wiegand S."/>
            <person name="Jogler M."/>
            <person name="Boedeker C."/>
            <person name="Pinto D."/>
            <person name="Vollmers J."/>
            <person name="Rivas-Marin E."/>
            <person name="Kohn T."/>
            <person name="Peeters S.H."/>
            <person name="Heuer A."/>
            <person name="Rast P."/>
            <person name="Oberbeckmann S."/>
            <person name="Bunk B."/>
            <person name="Jeske O."/>
            <person name="Meyerdierks A."/>
            <person name="Storesund J.E."/>
            <person name="Kallscheuer N."/>
            <person name="Luecker S."/>
            <person name="Lage O.M."/>
            <person name="Pohl T."/>
            <person name="Merkel B.J."/>
            <person name="Hornburger P."/>
            <person name="Mueller R.-W."/>
            <person name="Bruemmer F."/>
            <person name="Labrenz M."/>
            <person name="Spormann A.M."/>
            <person name="Op Den Camp H."/>
            <person name="Overmann J."/>
            <person name="Amann R."/>
            <person name="Jetten M.S.M."/>
            <person name="Mascher T."/>
            <person name="Medema M.H."/>
            <person name="Devos D.P."/>
            <person name="Kaster A.-K."/>
            <person name="Ovreas L."/>
            <person name="Rohde M."/>
            <person name="Galperin M.Y."/>
            <person name="Jogler C."/>
        </authorList>
    </citation>
    <scope>NUCLEOTIDE SEQUENCE [LARGE SCALE GENOMIC DNA]</scope>
    <source>
        <strain evidence="2 3">Mal64</strain>
    </source>
</reference>
<evidence type="ECO:0000313" key="3">
    <source>
        <dbReference type="Proteomes" id="UP000315440"/>
    </source>
</evidence>
<feature type="domain" description="PPM-type phosphatase" evidence="1">
    <location>
        <begin position="12"/>
        <end position="253"/>
    </location>
</feature>
<sequence length="438" mass="47189">MSDTPETRFRIEHAFRSDVGMRRANNQDAIAVYPKRESGLHEGDCFYVVADGMGAHAAGEEASKMAAESVPVTFLKLTDLIPPAALRQAVRNANHKIHTKGQKNPEMQGMGTTCSCLAVLGNKALVAHVGDSRVYRLRSGVLEQLTFDHSLVWEMAAQNNLREDQIPSGVPKNIITRSLGPQETVNIDLEGPFELRDDDEFLLCSDGLSGVVSDHEIGAIVGAMAPDEATQTLVDLANLRGGPDNISVIVARVSGVPIHKHNPNSDGKLTPRQWVATCAVAAACVAGFGLYLSWGDGSGMAVMASVALSAMLTAWLGRPSGERPTEEPLKGGPYGKGPYRTHECGKAAPAAEALQDAATELERLKHNEAPSPVADLIGDWKVFDEQRRAGESAMKMKDHAVAVRCFSSAIRDVMRQASEDRTRRYPAGGMFEDPSRVI</sequence>
<dbReference type="SMART" id="SM00331">
    <property type="entry name" value="PP2C_SIG"/>
    <property type="match status" value="1"/>
</dbReference>
<dbReference type="Proteomes" id="UP000315440">
    <property type="component" value="Unassembled WGS sequence"/>
</dbReference>
<dbReference type="EMBL" id="SJPQ01000004">
    <property type="protein sequence ID" value="TWT86930.1"/>
    <property type="molecule type" value="Genomic_DNA"/>
</dbReference>
<evidence type="ECO:0000313" key="2">
    <source>
        <dbReference type="EMBL" id="TWT86930.1"/>
    </source>
</evidence>
<dbReference type="InterPro" id="IPR015655">
    <property type="entry name" value="PP2C"/>
</dbReference>
<dbReference type="OrthoDB" id="9801841at2"/>
<accession>A0A5C5ZIF8</accession>
<keyword evidence="3" id="KW-1185">Reference proteome</keyword>
<dbReference type="AlphaFoldDB" id="A0A5C5ZIF8"/>
<dbReference type="SUPFAM" id="SSF81606">
    <property type="entry name" value="PP2C-like"/>
    <property type="match status" value="1"/>
</dbReference>
<gene>
    <name evidence="2" type="ORF">Mal64_37600</name>
</gene>
<keyword evidence="2" id="KW-0378">Hydrolase</keyword>